<keyword evidence="3" id="KW-1185">Reference proteome</keyword>
<reference evidence="3 4" key="1">
    <citation type="submission" date="2019-05" db="EMBL/GenBank/DDBJ databases">
        <title>Emergence of the Ug99 lineage of the wheat stem rust pathogen through somatic hybridization.</title>
        <authorList>
            <person name="Li F."/>
            <person name="Upadhyaya N.M."/>
            <person name="Sperschneider J."/>
            <person name="Matny O."/>
            <person name="Nguyen-Phuc H."/>
            <person name="Mago R."/>
            <person name="Raley C."/>
            <person name="Miller M.E."/>
            <person name="Silverstein K.A.T."/>
            <person name="Henningsen E."/>
            <person name="Hirsch C.D."/>
            <person name="Visser B."/>
            <person name="Pretorius Z.A."/>
            <person name="Steffenson B.J."/>
            <person name="Schwessinger B."/>
            <person name="Dodds P.N."/>
            <person name="Figueroa M."/>
        </authorList>
    </citation>
    <scope>NUCLEOTIDE SEQUENCE [LARGE SCALE GENOMIC DNA]</scope>
    <source>
        <strain evidence="1">21-0</strain>
        <strain evidence="2 4">Ug99</strain>
    </source>
</reference>
<sequence>MKWKSGWSLSTGVRKGLTSYVLAPLTPALTSAVRPPKEALATKPQADMPGAAYDYNLETSIFSNKRENYQKPNSPTD</sequence>
<proteinExistence type="predicted"/>
<name>A0A5B0Q451_PUCGR</name>
<dbReference type="Proteomes" id="UP000324748">
    <property type="component" value="Unassembled WGS sequence"/>
</dbReference>
<dbReference type="OrthoDB" id="10403183at2759"/>
<accession>A0A5B0Q451</accession>
<organism evidence="2 4">
    <name type="scientific">Puccinia graminis f. sp. tritici</name>
    <dbReference type="NCBI Taxonomy" id="56615"/>
    <lineage>
        <taxon>Eukaryota</taxon>
        <taxon>Fungi</taxon>
        <taxon>Dikarya</taxon>
        <taxon>Basidiomycota</taxon>
        <taxon>Pucciniomycotina</taxon>
        <taxon>Pucciniomycetes</taxon>
        <taxon>Pucciniales</taxon>
        <taxon>Pucciniaceae</taxon>
        <taxon>Puccinia</taxon>
    </lineage>
</organism>
<dbReference type="AlphaFoldDB" id="A0A5B0Q451"/>
<dbReference type="Proteomes" id="UP000325313">
    <property type="component" value="Unassembled WGS sequence"/>
</dbReference>
<evidence type="ECO:0000313" key="4">
    <source>
        <dbReference type="Proteomes" id="UP000325313"/>
    </source>
</evidence>
<dbReference type="EMBL" id="VDEP01000306">
    <property type="protein sequence ID" value="KAA1108055.1"/>
    <property type="molecule type" value="Genomic_DNA"/>
</dbReference>
<dbReference type="EMBL" id="VSWC01000067">
    <property type="protein sequence ID" value="KAA1096808.1"/>
    <property type="molecule type" value="Genomic_DNA"/>
</dbReference>
<protein>
    <submittedName>
        <fullName evidence="2">Uncharacterized protein</fullName>
    </submittedName>
</protein>
<comment type="caution">
    <text evidence="2">The sequence shown here is derived from an EMBL/GenBank/DDBJ whole genome shotgun (WGS) entry which is preliminary data.</text>
</comment>
<evidence type="ECO:0000313" key="3">
    <source>
        <dbReference type="Proteomes" id="UP000324748"/>
    </source>
</evidence>
<evidence type="ECO:0000313" key="2">
    <source>
        <dbReference type="EMBL" id="KAA1108055.1"/>
    </source>
</evidence>
<evidence type="ECO:0000313" key="1">
    <source>
        <dbReference type="EMBL" id="KAA1096808.1"/>
    </source>
</evidence>
<gene>
    <name evidence="1" type="ORF">PGT21_029186</name>
    <name evidence="2" type="ORF">PGTUg99_026993</name>
</gene>